<evidence type="ECO:0000259" key="13">
    <source>
        <dbReference type="PROSITE" id="PS51831"/>
    </source>
</evidence>
<protein>
    <recommendedName>
        <fullName evidence="9 10">Ribonuclease Y</fullName>
        <shortName evidence="10">RNase Y</shortName>
        <ecNumber evidence="10 11">3.1.-.-</ecNumber>
    </recommendedName>
</protein>
<dbReference type="InterPro" id="IPR015946">
    <property type="entry name" value="KH_dom-like_a/b"/>
</dbReference>
<dbReference type="SUPFAM" id="SSF54791">
    <property type="entry name" value="Eukaryotic type KH-domain (KH-domain type I)"/>
    <property type="match status" value="1"/>
</dbReference>
<sequence>MNRLIGGDTMDLLQLTFAVIVALIIGVVIGYIFKKKSDEKHIGNAKANAESIVDAAIAQAKTLKREALFEAKEENLKYRNELEQELKERRTEVTGMEKRLLQREETLDQKSLILDKRELNLESKEQDYQKRQKTLTQQEEKVQELVVAQQSELERVATLSRQEAQNIIMTETEQALSQEIAVMIRNAEQKAKDEADRNAKNIILQAIQRSAPDIVSENTVTVVHLPSDDMKGRIIGREGRNIRTLESLTGIDLIIDDTPEAVVLSGFDPIRRQIAKLALEKLIQDGRIHPARIEEMVDRARREIDEKIREIGEQATFDVGIHSLHPDLIKIIGRLSFRTSYGQNVLNHSIEVAKLAGVMAGELGEDVALAKRAGLLHDIGKALDHEIEGSHVEIGAEIAKKYNEPEVVVNAIASHHGDTDPTSTIAILVAAADALSAARPGARSESLESYIRRLEKLEEISNSFPGVANSFAIQAGREVRVMVRPNEVNDAGASRIARDIRNRIEAEMNYPGNIKVTVIRETRAVEYAK</sequence>
<dbReference type="Gene3D" id="3.30.300.20">
    <property type="match status" value="1"/>
</dbReference>
<evidence type="ECO:0000256" key="8">
    <source>
        <dbReference type="ARBA" id="ARBA00061537"/>
    </source>
</evidence>
<evidence type="ECO:0000256" key="6">
    <source>
        <dbReference type="ARBA" id="ARBA00022884"/>
    </source>
</evidence>
<dbReference type="InterPro" id="IPR004087">
    <property type="entry name" value="KH_dom"/>
</dbReference>
<dbReference type="SUPFAM" id="SSF109604">
    <property type="entry name" value="HD-domain/PDEase-like"/>
    <property type="match status" value="1"/>
</dbReference>
<dbReference type="GO" id="GO:0005886">
    <property type="term" value="C:plasma membrane"/>
    <property type="evidence" value="ECO:0007669"/>
    <property type="project" value="UniProtKB-SubCell"/>
</dbReference>
<comment type="similarity">
    <text evidence="8 10">Belongs to the RNase Y family.</text>
</comment>
<dbReference type="HAMAP" id="MF_00335">
    <property type="entry name" value="RNase_Y"/>
    <property type="match status" value="1"/>
</dbReference>
<keyword evidence="15" id="KW-1185">Reference proteome</keyword>
<dbReference type="eggNOG" id="COG1418">
    <property type="taxonomic scope" value="Bacteria"/>
</dbReference>
<keyword evidence="10" id="KW-1003">Cell membrane</keyword>
<dbReference type="EC" id="3.1.-.-" evidence="10 11"/>
<evidence type="ECO:0000313" key="14">
    <source>
        <dbReference type="EMBL" id="ESK66498.1"/>
    </source>
</evidence>
<comment type="subcellular location">
    <subcellularLocation>
        <location evidence="1 10">Cell membrane</location>
        <topology evidence="1 10">Single-pass membrane protein</topology>
    </subcellularLocation>
</comment>
<keyword evidence="4 10" id="KW-0255">Endonuclease</keyword>
<comment type="caution">
    <text evidence="14">The sequence shown here is derived from an EMBL/GenBank/DDBJ whole genome shotgun (WGS) entry which is preliminary data.</text>
</comment>
<proteinExistence type="inferred from homology"/>
<dbReference type="Gene3D" id="1.10.3210.10">
    <property type="entry name" value="Hypothetical protein af1432"/>
    <property type="match status" value="1"/>
</dbReference>
<keyword evidence="3 10" id="KW-0540">Nuclease</keyword>
<dbReference type="HOGENOM" id="CLU_028328_1_0_9"/>
<dbReference type="PANTHER" id="PTHR12826">
    <property type="entry name" value="RIBONUCLEASE Y"/>
    <property type="match status" value="1"/>
</dbReference>
<dbReference type="EMBL" id="ACIN03000001">
    <property type="protein sequence ID" value="ESK66498.1"/>
    <property type="molecule type" value="Genomic_DNA"/>
</dbReference>
<dbReference type="PANTHER" id="PTHR12826:SF15">
    <property type="entry name" value="RIBONUCLEASE Y"/>
    <property type="match status" value="1"/>
</dbReference>
<dbReference type="Pfam" id="PF00013">
    <property type="entry name" value="KH_1"/>
    <property type="match status" value="1"/>
</dbReference>
<gene>
    <name evidence="10" type="primary">rny</name>
    <name evidence="14" type="ORF">GCWU000182_000186</name>
</gene>
<evidence type="ECO:0000256" key="10">
    <source>
        <dbReference type="HAMAP-Rule" id="MF_00335"/>
    </source>
</evidence>
<dbReference type="InterPro" id="IPR006675">
    <property type="entry name" value="HDIG_dom"/>
</dbReference>
<dbReference type="InterPro" id="IPR004088">
    <property type="entry name" value="KH_dom_type_1"/>
</dbReference>
<dbReference type="AlphaFoldDB" id="W1Q5E9"/>
<keyword evidence="5 10" id="KW-0378">Hydrolase</keyword>
<reference evidence="14" key="1">
    <citation type="submission" date="2013-06" db="EMBL/GenBank/DDBJ databases">
        <authorList>
            <person name="Weinstock G."/>
            <person name="Sodergren E."/>
            <person name="Clifton S."/>
            <person name="Fulton L."/>
            <person name="Fulton B."/>
            <person name="Courtney L."/>
            <person name="Fronick C."/>
            <person name="Harrison M."/>
            <person name="Strong C."/>
            <person name="Farmer C."/>
            <person name="Delahaunty K."/>
            <person name="Markovic C."/>
            <person name="Hall O."/>
            <person name="Minx P."/>
            <person name="Tomlinson C."/>
            <person name="Mitreva M."/>
            <person name="Nelson J."/>
            <person name="Hou S."/>
            <person name="Wollam A."/>
            <person name="Pepin K.H."/>
            <person name="Johnson M."/>
            <person name="Bhonagiri V."/>
            <person name="Nash W.E."/>
            <person name="Warren W."/>
            <person name="Chinwalla A."/>
            <person name="Mardis E.R."/>
            <person name="Wilson R.K."/>
        </authorList>
    </citation>
    <scope>NUCLEOTIDE SEQUENCE [LARGE SCALE GENOMIC DNA]</scope>
    <source>
        <strain evidence="14">ATCC 49176</strain>
    </source>
</reference>
<dbReference type="SMART" id="SM00322">
    <property type="entry name" value="KH"/>
    <property type="match status" value="1"/>
</dbReference>
<dbReference type="InterPro" id="IPR003607">
    <property type="entry name" value="HD/PDEase_dom"/>
</dbReference>
<dbReference type="Proteomes" id="UP000019050">
    <property type="component" value="Unassembled WGS sequence"/>
</dbReference>
<evidence type="ECO:0000256" key="9">
    <source>
        <dbReference type="ARBA" id="ARBA00073072"/>
    </source>
</evidence>
<dbReference type="STRING" id="592010.GCWU000182_000186"/>
<keyword evidence="12" id="KW-0175">Coiled coil</keyword>
<evidence type="ECO:0000256" key="7">
    <source>
        <dbReference type="ARBA" id="ARBA00022989"/>
    </source>
</evidence>
<dbReference type="GO" id="GO:0003723">
    <property type="term" value="F:RNA binding"/>
    <property type="evidence" value="ECO:0007669"/>
    <property type="project" value="UniProtKB-UniRule"/>
</dbReference>
<dbReference type="InterPro" id="IPR006674">
    <property type="entry name" value="HD_domain"/>
</dbReference>
<keyword evidence="7 10" id="KW-1133">Transmembrane helix</keyword>
<evidence type="ECO:0000256" key="4">
    <source>
        <dbReference type="ARBA" id="ARBA00022759"/>
    </source>
</evidence>
<dbReference type="PROSITE" id="PS50084">
    <property type="entry name" value="KH_TYPE_1"/>
    <property type="match status" value="1"/>
</dbReference>
<feature type="transmembrane region" description="Helical" evidence="10">
    <location>
        <begin position="12"/>
        <end position="33"/>
    </location>
</feature>
<dbReference type="InterPro" id="IPR036612">
    <property type="entry name" value="KH_dom_type_1_sf"/>
</dbReference>
<feature type="domain" description="HD" evidence="13">
    <location>
        <begin position="345"/>
        <end position="438"/>
    </location>
</feature>
<dbReference type="FunFam" id="3.30.1370.10:FF:000006">
    <property type="entry name" value="Ribonuclease Y"/>
    <property type="match status" value="1"/>
</dbReference>
<name>W1Q5E9_ABIDE</name>
<dbReference type="CDD" id="cd22431">
    <property type="entry name" value="KH-I_RNaseY"/>
    <property type="match status" value="1"/>
</dbReference>
<dbReference type="GO" id="GO:0004521">
    <property type="term" value="F:RNA endonuclease activity"/>
    <property type="evidence" value="ECO:0007669"/>
    <property type="project" value="UniProtKB-UniRule"/>
</dbReference>
<dbReference type="NCBIfam" id="TIGR00277">
    <property type="entry name" value="HDIG"/>
    <property type="match status" value="1"/>
</dbReference>
<dbReference type="CDD" id="cd00077">
    <property type="entry name" value="HDc"/>
    <property type="match status" value="1"/>
</dbReference>
<dbReference type="SMART" id="SM00471">
    <property type="entry name" value="HDc"/>
    <property type="match status" value="1"/>
</dbReference>
<accession>W1Q5E9</accession>
<evidence type="ECO:0000256" key="5">
    <source>
        <dbReference type="ARBA" id="ARBA00022801"/>
    </source>
</evidence>
<organism evidence="14 15">
    <name type="scientific">Abiotrophia defectiva ATCC 49176</name>
    <dbReference type="NCBI Taxonomy" id="592010"/>
    <lineage>
        <taxon>Bacteria</taxon>
        <taxon>Bacillati</taxon>
        <taxon>Bacillota</taxon>
        <taxon>Bacilli</taxon>
        <taxon>Lactobacillales</taxon>
        <taxon>Aerococcaceae</taxon>
        <taxon>Abiotrophia</taxon>
    </lineage>
</organism>
<feature type="coiled-coil region" evidence="12">
    <location>
        <begin position="46"/>
        <end position="141"/>
    </location>
</feature>
<dbReference type="FunFam" id="1.10.3210.10:FF:000003">
    <property type="entry name" value="Ribonuclease Y"/>
    <property type="match status" value="1"/>
</dbReference>
<evidence type="ECO:0000256" key="12">
    <source>
        <dbReference type="SAM" id="Coils"/>
    </source>
</evidence>
<dbReference type="InterPro" id="IPR022711">
    <property type="entry name" value="RNase_Y_N"/>
</dbReference>
<comment type="function">
    <text evidence="10">Endoribonuclease that initiates mRNA decay.</text>
</comment>
<evidence type="ECO:0000313" key="15">
    <source>
        <dbReference type="Proteomes" id="UP000019050"/>
    </source>
</evidence>
<evidence type="ECO:0000256" key="3">
    <source>
        <dbReference type="ARBA" id="ARBA00022722"/>
    </source>
</evidence>
<keyword evidence="6 10" id="KW-0694">RNA-binding</keyword>
<dbReference type="GO" id="GO:0006402">
    <property type="term" value="P:mRNA catabolic process"/>
    <property type="evidence" value="ECO:0007669"/>
    <property type="project" value="UniProtKB-UniRule"/>
</dbReference>
<evidence type="ECO:0000256" key="2">
    <source>
        <dbReference type="ARBA" id="ARBA00022692"/>
    </source>
</evidence>
<dbReference type="Pfam" id="PF01966">
    <property type="entry name" value="HD"/>
    <property type="match status" value="1"/>
</dbReference>
<evidence type="ECO:0000256" key="11">
    <source>
        <dbReference type="NCBIfam" id="TIGR03319"/>
    </source>
</evidence>
<keyword evidence="10" id="KW-0472">Membrane</keyword>
<dbReference type="PROSITE" id="PS51831">
    <property type="entry name" value="HD"/>
    <property type="match status" value="1"/>
</dbReference>
<keyword evidence="2 10" id="KW-0812">Transmembrane</keyword>
<dbReference type="GO" id="GO:0016787">
    <property type="term" value="F:hydrolase activity"/>
    <property type="evidence" value="ECO:0007669"/>
    <property type="project" value="UniProtKB-KW"/>
</dbReference>
<evidence type="ECO:0000256" key="1">
    <source>
        <dbReference type="ARBA" id="ARBA00004162"/>
    </source>
</evidence>
<dbReference type="InterPro" id="IPR017705">
    <property type="entry name" value="Ribonuclease_Y"/>
</dbReference>
<dbReference type="NCBIfam" id="TIGR03319">
    <property type="entry name" value="RNase_Y"/>
    <property type="match status" value="1"/>
</dbReference>
<dbReference type="Pfam" id="PF12072">
    <property type="entry name" value="RNase_Y_N"/>
    <property type="match status" value="1"/>
</dbReference>